<accession>A0A916RRG7</accession>
<dbReference type="EMBL" id="BMEY01000003">
    <property type="protein sequence ID" value="GGA66662.1"/>
    <property type="molecule type" value="Genomic_DNA"/>
</dbReference>
<dbReference type="Proteomes" id="UP000613512">
    <property type="component" value="Unassembled WGS sequence"/>
</dbReference>
<dbReference type="PANTHER" id="PTHR43649:SF12">
    <property type="entry name" value="DIACETYLCHITOBIOSE BINDING PROTEIN DASA"/>
    <property type="match status" value="1"/>
</dbReference>
<keyword evidence="3" id="KW-1185">Reference proteome</keyword>
<reference evidence="2" key="1">
    <citation type="journal article" date="2014" name="Int. J. Syst. Evol. Microbiol.">
        <title>Complete genome sequence of Corynebacterium casei LMG S-19264T (=DSM 44701T), isolated from a smear-ripened cheese.</title>
        <authorList>
            <consortium name="US DOE Joint Genome Institute (JGI-PGF)"/>
            <person name="Walter F."/>
            <person name="Albersmeier A."/>
            <person name="Kalinowski J."/>
            <person name="Ruckert C."/>
        </authorList>
    </citation>
    <scope>NUCLEOTIDE SEQUENCE</scope>
    <source>
        <strain evidence="2">CGMCC 1.12408</strain>
    </source>
</reference>
<dbReference type="SUPFAM" id="SSF53850">
    <property type="entry name" value="Periplasmic binding protein-like II"/>
    <property type="match status" value="1"/>
</dbReference>
<dbReference type="PANTHER" id="PTHR43649">
    <property type="entry name" value="ARABINOSE-BINDING PROTEIN-RELATED"/>
    <property type="match status" value="1"/>
</dbReference>
<sequence>MKLKKSLLMMVILLIAAVVIVGCSNKDDKNNASTSEPDDNFNPTGYPIVDEPITLEIMGKSSPVQPEWGEMGFFQEMEEKTNIKLKYRTAAADDFTQNKQLAFASLDLPDFFYGGELTASEESDYGSQGLLIPLEDLIEEYAPNFKKLMDENPNLAASITTPDGHIYALPGIDESVTSKTPIMWMNGPWLDELGLDKPETMDDFYEMLKAFKEEDPGNVGDVIPLTANAPADLRVGLLPNFGIVQSDGIYEEDGEVKYAWVQDEYKEYLKFLNKLYEEQLLDNEMFSHTWEQFVAKGSRTGIFSTWPIVQVGFEDPSDALNYPVLPPMTSSTNDEKLTILMSEIRRGRAAITSENEHPEATLRWIDHAYSEEGTMLSRLGIEGKTYEWNEDNQWVLLSEDGLSTTETNAKHAPGVGTNVPMNLTEEFFAQEGGNPAILEIYDWVSEELIPYARLPYPQVYFTEDEQQKINIVKPDIDSYFQQMEAKFITGAEDIDATWDEYVSTLEKQGIEDLVDAHQSAYDRWKEAQ</sequence>
<dbReference type="RefSeq" id="WP_188383418.1">
    <property type="nucleotide sequence ID" value="NZ_BMEY01000003.1"/>
</dbReference>
<gene>
    <name evidence="2" type="ORF">GCM10008025_08160</name>
</gene>
<organism evidence="2 3">
    <name type="scientific">Ornithinibacillus halotolerans</name>
    <dbReference type="NCBI Taxonomy" id="1274357"/>
    <lineage>
        <taxon>Bacteria</taxon>
        <taxon>Bacillati</taxon>
        <taxon>Bacillota</taxon>
        <taxon>Bacilli</taxon>
        <taxon>Bacillales</taxon>
        <taxon>Bacillaceae</taxon>
        <taxon>Ornithinibacillus</taxon>
    </lineage>
</organism>
<reference evidence="2" key="2">
    <citation type="submission" date="2020-09" db="EMBL/GenBank/DDBJ databases">
        <authorList>
            <person name="Sun Q."/>
            <person name="Zhou Y."/>
        </authorList>
    </citation>
    <scope>NUCLEOTIDE SEQUENCE</scope>
    <source>
        <strain evidence="2">CGMCC 1.12408</strain>
    </source>
</reference>
<dbReference type="AlphaFoldDB" id="A0A916RRG7"/>
<evidence type="ECO:0000313" key="3">
    <source>
        <dbReference type="Proteomes" id="UP000613512"/>
    </source>
</evidence>
<dbReference type="PROSITE" id="PS51257">
    <property type="entry name" value="PROKAR_LIPOPROTEIN"/>
    <property type="match status" value="1"/>
</dbReference>
<dbReference type="InterPro" id="IPR050490">
    <property type="entry name" value="Bact_solute-bd_prot1"/>
</dbReference>
<protein>
    <submittedName>
        <fullName evidence="2">ABC transporter substrate-binding protein</fullName>
    </submittedName>
</protein>
<feature type="chain" id="PRO_5039422992" evidence="1">
    <location>
        <begin position="22"/>
        <end position="528"/>
    </location>
</feature>
<comment type="caution">
    <text evidence="2">The sequence shown here is derived from an EMBL/GenBank/DDBJ whole genome shotgun (WGS) entry which is preliminary data.</text>
</comment>
<evidence type="ECO:0000256" key="1">
    <source>
        <dbReference type="SAM" id="SignalP"/>
    </source>
</evidence>
<feature type="signal peptide" evidence="1">
    <location>
        <begin position="1"/>
        <end position="21"/>
    </location>
</feature>
<name>A0A916RRG7_9BACI</name>
<dbReference type="Gene3D" id="3.40.190.10">
    <property type="entry name" value="Periplasmic binding protein-like II"/>
    <property type="match status" value="2"/>
</dbReference>
<evidence type="ECO:0000313" key="2">
    <source>
        <dbReference type="EMBL" id="GGA66662.1"/>
    </source>
</evidence>
<dbReference type="Pfam" id="PF01547">
    <property type="entry name" value="SBP_bac_1"/>
    <property type="match status" value="1"/>
</dbReference>
<dbReference type="InterPro" id="IPR006059">
    <property type="entry name" value="SBP"/>
</dbReference>
<keyword evidence="1" id="KW-0732">Signal</keyword>
<proteinExistence type="predicted"/>